<keyword evidence="4" id="KW-1185">Reference proteome</keyword>
<gene>
    <name evidence="3" type="ORF">J2S74_002469</name>
</gene>
<feature type="chain" id="PRO_5046470660" evidence="2">
    <location>
        <begin position="28"/>
        <end position="325"/>
    </location>
</feature>
<dbReference type="InterPro" id="IPR042100">
    <property type="entry name" value="Bug_dom1"/>
</dbReference>
<accession>A0ABT9ZWF3</accession>
<dbReference type="EMBL" id="JAUSUG010000009">
    <property type="protein sequence ID" value="MDQ0255087.1"/>
    <property type="molecule type" value="Genomic_DNA"/>
</dbReference>
<dbReference type="CDD" id="cd07012">
    <property type="entry name" value="PBP2_Bug_TTT"/>
    <property type="match status" value="1"/>
</dbReference>
<comment type="similarity">
    <text evidence="1">Belongs to the UPF0065 (bug) family.</text>
</comment>
<protein>
    <submittedName>
        <fullName evidence="3">Tripartite-type tricarboxylate transporter receptor subunit TctC</fullName>
    </submittedName>
</protein>
<dbReference type="PIRSF" id="PIRSF017082">
    <property type="entry name" value="YflP"/>
    <property type="match status" value="1"/>
</dbReference>
<dbReference type="RefSeq" id="WP_307325954.1">
    <property type="nucleotide sequence ID" value="NZ_JAUSUG010000009.1"/>
</dbReference>
<feature type="signal peptide" evidence="2">
    <location>
        <begin position="1"/>
        <end position="27"/>
    </location>
</feature>
<comment type="caution">
    <text evidence="3">The sequence shown here is derived from an EMBL/GenBank/DDBJ whole genome shotgun (WGS) entry which is preliminary data.</text>
</comment>
<name>A0ABT9ZWF3_9BACI</name>
<proteinExistence type="inferred from homology"/>
<dbReference type="Proteomes" id="UP001230005">
    <property type="component" value="Unassembled WGS sequence"/>
</dbReference>
<evidence type="ECO:0000313" key="4">
    <source>
        <dbReference type="Proteomes" id="UP001230005"/>
    </source>
</evidence>
<dbReference type="PANTHER" id="PTHR42928">
    <property type="entry name" value="TRICARBOXYLATE-BINDING PROTEIN"/>
    <property type="match status" value="1"/>
</dbReference>
<evidence type="ECO:0000256" key="2">
    <source>
        <dbReference type="SAM" id="SignalP"/>
    </source>
</evidence>
<dbReference type="Gene3D" id="3.40.190.10">
    <property type="entry name" value="Periplasmic binding protein-like II"/>
    <property type="match status" value="1"/>
</dbReference>
<dbReference type="Pfam" id="PF03401">
    <property type="entry name" value="TctC"/>
    <property type="match status" value="1"/>
</dbReference>
<keyword evidence="3" id="KW-0675">Receptor</keyword>
<dbReference type="Gene3D" id="3.40.190.150">
    <property type="entry name" value="Bordetella uptake gene, domain 1"/>
    <property type="match status" value="1"/>
</dbReference>
<evidence type="ECO:0000313" key="3">
    <source>
        <dbReference type="EMBL" id="MDQ0255087.1"/>
    </source>
</evidence>
<organism evidence="3 4">
    <name type="scientific">Evansella vedderi</name>
    <dbReference type="NCBI Taxonomy" id="38282"/>
    <lineage>
        <taxon>Bacteria</taxon>
        <taxon>Bacillati</taxon>
        <taxon>Bacillota</taxon>
        <taxon>Bacilli</taxon>
        <taxon>Bacillales</taxon>
        <taxon>Bacillaceae</taxon>
        <taxon>Evansella</taxon>
    </lineage>
</organism>
<dbReference type="SUPFAM" id="SSF53850">
    <property type="entry name" value="Periplasmic binding protein-like II"/>
    <property type="match status" value="1"/>
</dbReference>
<dbReference type="PANTHER" id="PTHR42928:SF5">
    <property type="entry name" value="BLR1237 PROTEIN"/>
    <property type="match status" value="1"/>
</dbReference>
<reference evidence="3 4" key="1">
    <citation type="submission" date="2023-07" db="EMBL/GenBank/DDBJ databases">
        <title>Genomic Encyclopedia of Type Strains, Phase IV (KMG-IV): sequencing the most valuable type-strain genomes for metagenomic binning, comparative biology and taxonomic classification.</title>
        <authorList>
            <person name="Goeker M."/>
        </authorList>
    </citation>
    <scope>NUCLEOTIDE SEQUENCE [LARGE SCALE GENOMIC DNA]</scope>
    <source>
        <strain evidence="3 4">DSM 9768</strain>
    </source>
</reference>
<keyword evidence="2" id="KW-0732">Signal</keyword>
<sequence>MMKKKFFTLPFLLSMLMLIFVSGCSSEASTNNFPNKSIQLVVAFSPGAATDTQARIIAKYASEYLGQELVIVNKPGGGGQVGWNDFATVEPDGYTLVAYNLPHVITQPLVNDTSFSVDTFEPLVNWGGDPTVFAVRHDSDIRSLEDLISIAEASPGSITIGNAGQFVGQHLAILLLEQSAGIEVEDVPFQGAADAIAALLGGHIDVVSGNLSDIYRLGDEVIPLAIATEDRHSFSPDIPTFMELGYPEVIMSTDRGIAAREGTPIEIIEKLEEAFLGILQDEEFLAEMERAGADMLILNREEVIEDFERRTEAYTELLRSIGKIE</sequence>
<dbReference type="PROSITE" id="PS51257">
    <property type="entry name" value="PROKAR_LIPOPROTEIN"/>
    <property type="match status" value="1"/>
</dbReference>
<dbReference type="InterPro" id="IPR005064">
    <property type="entry name" value="BUG"/>
</dbReference>
<evidence type="ECO:0000256" key="1">
    <source>
        <dbReference type="ARBA" id="ARBA00006987"/>
    </source>
</evidence>